<keyword evidence="3 8" id="KW-0812">Transmembrane</keyword>
<dbReference type="SMART" id="SM00382">
    <property type="entry name" value="AAA"/>
    <property type="match status" value="1"/>
</dbReference>
<dbReference type="InterPro" id="IPR036640">
    <property type="entry name" value="ABC1_TM_sf"/>
</dbReference>
<dbReference type="InterPro" id="IPR011527">
    <property type="entry name" value="ABC1_TM_dom"/>
</dbReference>
<keyword evidence="4" id="KW-0547">Nucleotide-binding</keyword>
<dbReference type="GO" id="GO:0015833">
    <property type="term" value="P:peptide transport"/>
    <property type="evidence" value="ECO:0007669"/>
    <property type="project" value="InterPro"/>
</dbReference>
<evidence type="ECO:0000259" key="10">
    <source>
        <dbReference type="PROSITE" id="PS50929"/>
    </source>
</evidence>
<feature type="transmembrane region" description="Helical" evidence="8">
    <location>
        <begin position="147"/>
        <end position="166"/>
    </location>
</feature>
<dbReference type="RefSeq" id="WP_353615612.1">
    <property type="nucleotide sequence ID" value="NZ_FONX01000019.1"/>
</dbReference>
<dbReference type="GO" id="GO:0005524">
    <property type="term" value="F:ATP binding"/>
    <property type="evidence" value="ECO:0007669"/>
    <property type="project" value="UniProtKB-KW"/>
</dbReference>
<dbReference type="InterPro" id="IPR039421">
    <property type="entry name" value="Type_1_exporter"/>
</dbReference>
<dbReference type="PROSITE" id="PS50893">
    <property type="entry name" value="ABC_TRANSPORTER_2"/>
    <property type="match status" value="1"/>
</dbReference>
<dbReference type="NCBIfam" id="TIGR01194">
    <property type="entry name" value="cyc_pep_trnsptr"/>
    <property type="match status" value="1"/>
</dbReference>
<feature type="transmembrane region" description="Helical" evidence="8">
    <location>
        <begin position="12"/>
        <end position="37"/>
    </location>
</feature>
<feature type="transmembrane region" description="Helical" evidence="8">
    <location>
        <begin position="43"/>
        <end position="63"/>
    </location>
</feature>
<protein>
    <submittedName>
        <fullName evidence="11">Putative ATP-binding cassette transporter</fullName>
    </submittedName>
</protein>
<dbReference type="PANTHER" id="PTHR24221">
    <property type="entry name" value="ATP-BINDING CASSETTE SUB-FAMILY B"/>
    <property type="match status" value="1"/>
</dbReference>
<evidence type="ECO:0000259" key="9">
    <source>
        <dbReference type="PROSITE" id="PS50893"/>
    </source>
</evidence>
<dbReference type="PROSITE" id="PS50929">
    <property type="entry name" value="ABC_TM1F"/>
    <property type="match status" value="1"/>
</dbReference>
<gene>
    <name evidence="11" type="ORF">SAMN04489711_11940</name>
</gene>
<dbReference type="PANTHER" id="PTHR24221:SF654">
    <property type="entry name" value="ATP-BINDING CASSETTE SUB-FAMILY B MEMBER 6"/>
    <property type="match status" value="1"/>
</dbReference>
<feature type="domain" description="ABC transmembrane type-1" evidence="10">
    <location>
        <begin position="14"/>
        <end position="288"/>
    </location>
</feature>
<dbReference type="GO" id="GO:1904680">
    <property type="term" value="F:peptide transmembrane transporter activity"/>
    <property type="evidence" value="ECO:0007669"/>
    <property type="project" value="InterPro"/>
</dbReference>
<evidence type="ECO:0000313" key="12">
    <source>
        <dbReference type="Proteomes" id="UP000199119"/>
    </source>
</evidence>
<dbReference type="GO" id="GO:0005886">
    <property type="term" value="C:plasma membrane"/>
    <property type="evidence" value="ECO:0007669"/>
    <property type="project" value="UniProtKB-SubCell"/>
</dbReference>
<evidence type="ECO:0000256" key="5">
    <source>
        <dbReference type="ARBA" id="ARBA00022840"/>
    </source>
</evidence>
<dbReference type="SUPFAM" id="SSF52540">
    <property type="entry name" value="P-loop containing nucleoside triphosphate hydrolases"/>
    <property type="match status" value="1"/>
</dbReference>
<dbReference type="InterPro" id="IPR003593">
    <property type="entry name" value="AAA+_ATPase"/>
</dbReference>
<dbReference type="Gene3D" id="3.40.50.300">
    <property type="entry name" value="P-loop containing nucleotide triphosphate hydrolases"/>
    <property type="match status" value="1"/>
</dbReference>
<proteinExistence type="predicted"/>
<dbReference type="GO" id="GO:0034040">
    <property type="term" value="F:ATPase-coupled lipid transmembrane transporter activity"/>
    <property type="evidence" value="ECO:0007669"/>
    <property type="project" value="TreeGrafter"/>
</dbReference>
<evidence type="ECO:0000256" key="1">
    <source>
        <dbReference type="ARBA" id="ARBA00004651"/>
    </source>
</evidence>
<dbReference type="Pfam" id="PF00664">
    <property type="entry name" value="ABC_membrane"/>
    <property type="match status" value="1"/>
</dbReference>
<evidence type="ECO:0000256" key="8">
    <source>
        <dbReference type="SAM" id="Phobius"/>
    </source>
</evidence>
<evidence type="ECO:0000256" key="3">
    <source>
        <dbReference type="ARBA" id="ARBA00022692"/>
    </source>
</evidence>
<dbReference type="InterPro" id="IPR003439">
    <property type="entry name" value="ABC_transporter-like_ATP-bd"/>
</dbReference>
<dbReference type="Proteomes" id="UP000199119">
    <property type="component" value="Unassembled WGS sequence"/>
</dbReference>
<dbReference type="InterPro" id="IPR005898">
    <property type="entry name" value="Cyc_pep_transpt_SyrD/YojI"/>
</dbReference>
<dbReference type="CDD" id="cd03228">
    <property type="entry name" value="ABCC_MRP_Like"/>
    <property type="match status" value="1"/>
</dbReference>
<evidence type="ECO:0000256" key="2">
    <source>
        <dbReference type="ARBA" id="ARBA00022475"/>
    </source>
</evidence>
<dbReference type="AlphaFoldDB" id="A0A1I2H782"/>
<dbReference type="EMBL" id="FONX01000019">
    <property type="protein sequence ID" value="SFF24491.1"/>
    <property type="molecule type" value="Genomic_DNA"/>
</dbReference>
<dbReference type="STRING" id="1177982.SAMN04489711_11940"/>
<name>A0A1I2H782_9BURK</name>
<dbReference type="Pfam" id="PF00005">
    <property type="entry name" value="ABC_tran"/>
    <property type="match status" value="1"/>
</dbReference>
<sequence length="560" mass="61155">MNLRYLLRPHLGWISVSVLTGLCAGAATVGLLATVNAALHDGAALSGSMLWAYLGLCGVALVGRGLSDVGTNRVGQAIVAQLRKQLAADILHAPLEAVERFGSHRLLPVLTQDVEIVSHFAFTLSATLISAAVTMGCLLYLSVLSPGLFGLMLAALVVGTGLQVLAQARGMRGFWSARGQEEQLHGNYRTLSDGAKELRLHRERRTRLLAQITKTVEAIRSANGQAVNVYVLAKAFGAAIFFLLIALVLAWGTWQEIEAAVLSGFVLVLLFLKGPIDQIATGLPTFGRARVALQRIEELRGHFAPSGMDSEAAEQTTAPAPAAMEFIELRGVTYRFAADTPTDSSFALGPIDLELHKGELVFIVGDNGAGKTTLMKLLLGLYAPTDGKILLDGQRVTPQMQDDYRQLFSTVLSDFYLFDELVARRRDATSLASEAARHLERLGLGHKVSIQDGRLSTTDLSTGQRKRMALLHAYLEERPVIVLDEWAADQDPGFRERFYTELLPELRERGHLLVVISHDERYFAMADRVLRMREGRLVEEPCLRAAHALSAHRHALEAMA</sequence>
<keyword evidence="7 8" id="KW-0472">Membrane</keyword>
<evidence type="ECO:0000256" key="4">
    <source>
        <dbReference type="ARBA" id="ARBA00022741"/>
    </source>
</evidence>
<keyword evidence="12" id="KW-1185">Reference proteome</keyword>
<dbReference type="Gene3D" id="1.20.1560.10">
    <property type="entry name" value="ABC transporter type 1, transmembrane domain"/>
    <property type="match status" value="1"/>
</dbReference>
<feature type="transmembrane region" description="Helical" evidence="8">
    <location>
        <begin position="120"/>
        <end position="141"/>
    </location>
</feature>
<comment type="subcellular location">
    <subcellularLocation>
        <location evidence="1">Cell membrane</location>
        <topology evidence="1">Multi-pass membrane protein</topology>
    </subcellularLocation>
</comment>
<dbReference type="SUPFAM" id="SSF90123">
    <property type="entry name" value="ABC transporter transmembrane region"/>
    <property type="match status" value="1"/>
</dbReference>
<dbReference type="GO" id="GO:0140359">
    <property type="term" value="F:ABC-type transporter activity"/>
    <property type="evidence" value="ECO:0007669"/>
    <property type="project" value="InterPro"/>
</dbReference>
<evidence type="ECO:0000256" key="6">
    <source>
        <dbReference type="ARBA" id="ARBA00022989"/>
    </source>
</evidence>
<keyword evidence="5 11" id="KW-0067">ATP-binding</keyword>
<accession>A0A1I2H782</accession>
<evidence type="ECO:0000256" key="7">
    <source>
        <dbReference type="ARBA" id="ARBA00023136"/>
    </source>
</evidence>
<reference evidence="12" key="1">
    <citation type="submission" date="2016-10" db="EMBL/GenBank/DDBJ databases">
        <authorList>
            <person name="Varghese N."/>
            <person name="Submissions S."/>
        </authorList>
    </citation>
    <scope>NUCLEOTIDE SEQUENCE [LARGE SCALE GENOMIC DNA]</scope>
    <source>
        <strain evidence="12">DSM 27981</strain>
    </source>
</reference>
<dbReference type="GO" id="GO:0016887">
    <property type="term" value="F:ATP hydrolysis activity"/>
    <property type="evidence" value="ECO:0007669"/>
    <property type="project" value="InterPro"/>
</dbReference>
<feature type="domain" description="ABC transporter" evidence="9">
    <location>
        <begin position="327"/>
        <end position="559"/>
    </location>
</feature>
<feature type="transmembrane region" description="Helical" evidence="8">
    <location>
        <begin position="229"/>
        <end position="251"/>
    </location>
</feature>
<evidence type="ECO:0000313" key="11">
    <source>
        <dbReference type="EMBL" id="SFF24491.1"/>
    </source>
</evidence>
<dbReference type="InterPro" id="IPR027417">
    <property type="entry name" value="P-loop_NTPase"/>
</dbReference>
<keyword evidence="2" id="KW-1003">Cell membrane</keyword>
<organism evidence="11 12">
    <name type="scientific">Paracidovorax wautersii</name>
    <dbReference type="NCBI Taxonomy" id="1177982"/>
    <lineage>
        <taxon>Bacteria</taxon>
        <taxon>Pseudomonadati</taxon>
        <taxon>Pseudomonadota</taxon>
        <taxon>Betaproteobacteria</taxon>
        <taxon>Burkholderiales</taxon>
        <taxon>Comamonadaceae</taxon>
        <taxon>Paracidovorax</taxon>
    </lineage>
</organism>
<keyword evidence="6 8" id="KW-1133">Transmembrane helix</keyword>